<comment type="similarity">
    <text evidence="3">Belongs to the aldo/keto reductase family. Aldo/keto reductase 2 subfamily.</text>
</comment>
<evidence type="ECO:0000256" key="2">
    <source>
        <dbReference type="ARBA" id="ARBA00023002"/>
    </source>
</evidence>
<evidence type="ECO:0000259" key="5">
    <source>
        <dbReference type="Pfam" id="PF00248"/>
    </source>
</evidence>
<gene>
    <name evidence="6" type="ORF">AUP43_16965</name>
</gene>
<dbReference type="FunFam" id="3.20.20.100:FF:000005">
    <property type="entry name" value="NADP(H)-dependent aldo-keto reductase"/>
    <property type="match status" value="1"/>
</dbReference>
<accession>A0A154WFF5</accession>
<dbReference type="PANTHER" id="PTHR43364:SF4">
    <property type="entry name" value="NAD(P)-LINKED OXIDOREDUCTASE SUPERFAMILY PROTEIN"/>
    <property type="match status" value="1"/>
</dbReference>
<keyword evidence="7" id="KW-1185">Reference proteome</keyword>
<feature type="domain" description="NADP-dependent oxidoreductase" evidence="5">
    <location>
        <begin position="16"/>
        <end position="340"/>
    </location>
</feature>
<dbReference type="Gene3D" id="3.20.20.100">
    <property type="entry name" value="NADP-dependent oxidoreductase domain"/>
    <property type="match status" value="1"/>
</dbReference>
<reference evidence="6 7" key="1">
    <citation type="submission" date="2015-12" db="EMBL/GenBank/DDBJ databases">
        <title>Genome sequence of Oceanibaculum pacificum MCCC 1A02656.</title>
        <authorList>
            <person name="Lu L."/>
            <person name="Lai Q."/>
            <person name="Shao Z."/>
            <person name="Qian P."/>
        </authorList>
    </citation>
    <scope>NUCLEOTIDE SEQUENCE [LARGE SCALE GENOMIC DNA]</scope>
    <source>
        <strain evidence="6 7">MCCC 1A02656</strain>
    </source>
</reference>
<dbReference type="RefSeq" id="WP_067552837.1">
    <property type="nucleotide sequence ID" value="NZ_LPXN01000040.1"/>
</dbReference>
<comment type="caution">
    <text evidence="6">The sequence shown here is derived from an EMBL/GenBank/DDBJ whole genome shotgun (WGS) entry which is preliminary data.</text>
</comment>
<keyword evidence="2" id="KW-0560">Oxidoreductase</keyword>
<protein>
    <recommendedName>
        <fullName evidence="4">Protein tas</fullName>
    </recommendedName>
</protein>
<evidence type="ECO:0000256" key="3">
    <source>
        <dbReference type="ARBA" id="ARBA00038157"/>
    </source>
</evidence>
<dbReference type="NCBIfam" id="NF007912">
    <property type="entry name" value="PRK10625.1"/>
    <property type="match status" value="1"/>
</dbReference>
<dbReference type="CDD" id="cd19094">
    <property type="entry name" value="AKR_Tas-like"/>
    <property type="match status" value="1"/>
</dbReference>
<dbReference type="AlphaFoldDB" id="A0A154WFF5"/>
<evidence type="ECO:0000256" key="1">
    <source>
        <dbReference type="ARBA" id="ARBA00022857"/>
    </source>
</evidence>
<keyword evidence="1" id="KW-0521">NADP</keyword>
<evidence type="ECO:0000256" key="4">
    <source>
        <dbReference type="ARBA" id="ARBA00070119"/>
    </source>
</evidence>
<dbReference type="SUPFAM" id="SSF51430">
    <property type="entry name" value="NAD(P)-linked oxidoreductase"/>
    <property type="match status" value="1"/>
</dbReference>
<dbReference type="Pfam" id="PF00248">
    <property type="entry name" value="Aldo_ket_red"/>
    <property type="match status" value="1"/>
</dbReference>
<evidence type="ECO:0000313" key="7">
    <source>
        <dbReference type="Proteomes" id="UP000076400"/>
    </source>
</evidence>
<dbReference type="InterPro" id="IPR023210">
    <property type="entry name" value="NADP_OxRdtase_dom"/>
</dbReference>
<dbReference type="InterPro" id="IPR036812">
    <property type="entry name" value="NAD(P)_OxRdtase_dom_sf"/>
</dbReference>
<dbReference type="OrthoDB" id="9773828at2"/>
<organism evidence="6 7">
    <name type="scientific">Oceanibaculum pacificum</name>
    <dbReference type="NCBI Taxonomy" id="580166"/>
    <lineage>
        <taxon>Bacteria</taxon>
        <taxon>Pseudomonadati</taxon>
        <taxon>Pseudomonadota</taxon>
        <taxon>Alphaproteobacteria</taxon>
        <taxon>Rhodospirillales</taxon>
        <taxon>Oceanibaculaceae</taxon>
        <taxon>Oceanibaculum</taxon>
    </lineage>
</organism>
<sequence>MEKRRLGRTDIDVSVICLGTMTFGEQNTEAEGHAQLDYALENGVNFIDTAEMYPVPPNAKTQGRTEEIIGGWIAARKNRDKFVLATKVIGASRSGFEHIRDGKAKLDRKNIEAAIDASLRRLKTDYVDLYQLHWPDRQTNSAGQFGYVHKDSPDATPIEETLEALAGLVKAGKIRAVGVSNETPWGLHAFLRAAEEKGLPRIASIQNAYSLLFRPFEIGLAEMAIREDVGLLAFSPLAMGALSGKYLGGAMPQGSRMALFSSRFGRYIAPKPVAVTEKLVALAKQHDLSPTQMALAYVNGRPFVTANIIGATSVAQLVENIGSADITLSPEVLDGIDAILRQEPMPIL</sequence>
<dbReference type="STRING" id="580166.AUP43_16965"/>
<dbReference type="GO" id="GO:0016491">
    <property type="term" value="F:oxidoreductase activity"/>
    <property type="evidence" value="ECO:0007669"/>
    <property type="project" value="UniProtKB-KW"/>
</dbReference>
<dbReference type="InterPro" id="IPR050523">
    <property type="entry name" value="AKR_Detox_Biosynth"/>
</dbReference>
<proteinExistence type="inferred from homology"/>
<name>A0A154WFF5_9PROT</name>
<evidence type="ECO:0000313" key="6">
    <source>
        <dbReference type="EMBL" id="KZD12263.1"/>
    </source>
</evidence>
<dbReference type="EMBL" id="LPXN01000040">
    <property type="protein sequence ID" value="KZD12263.1"/>
    <property type="molecule type" value="Genomic_DNA"/>
</dbReference>
<dbReference type="Proteomes" id="UP000076400">
    <property type="component" value="Unassembled WGS sequence"/>
</dbReference>
<dbReference type="PANTHER" id="PTHR43364">
    <property type="entry name" value="NADH-SPECIFIC METHYLGLYOXAL REDUCTASE-RELATED"/>
    <property type="match status" value="1"/>
</dbReference>